<dbReference type="InterPro" id="IPR036860">
    <property type="entry name" value="SH2_dom_sf"/>
</dbReference>
<dbReference type="OrthoDB" id="5799443at2759"/>
<dbReference type="STRING" id="135651.G0NSH3"/>
<dbReference type="InParanoid" id="G0NSH3"/>
<gene>
    <name evidence="3" type="ORF">CAEBREN_14157</name>
</gene>
<proteinExistence type="predicted"/>
<dbReference type="AlphaFoldDB" id="G0NSH3"/>
<dbReference type="PROSITE" id="PS50001">
    <property type="entry name" value="SH2"/>
    <property type="match status" value="1"/>
</dbReference>
<dbReference type="SUPFAM" id="SSF55550">
    <property type="entry name" value="SH2 domain"/>
    <property type="match status" value="1"/>
</dbReference>
<keyword evidence="1" id="KW-0727">SH2 domain</keyword>
<dbReference type="InterPro" id="IPR000980">
    <property type="entry name" value="SH2"/>
</dbReference>
<evidence type="ECO:0000256" key="1">
    <source>
        <dbReference type="PROSITE-ProRule" id="PRU00191"/>
    </source>
</evidence>
<dbReference type="Proteomes" id="UP000008068">
    <property type="component" value="Unassembled WGS sequence"/>
</dbReference>
<protein>
    <recommendedName>
        <fullName evidence="2">SH2 domain-containing protein</fullName>
    </recommendedName>
</protein>
<dbReference type="Pfam" id="PF00017">
    <property type="entry name" value="SH2"/>
    <property type="match status" value="1"/>
</dbReference>
<accession>G0NSH3</accession>
<dbReference type="EMBL" id="GL379938">
    <property type="protein sequence ID" value="EGT36801.1"/>
    <property type="molecule type" value="Genomic_DNA"/>
</dbReference>
<evidence type="ECO:0000259" key="2">
    <source>
        <dbReference type="PROSITE" id="PS50001"/>
    </source>
</evidence>
<dbReference type="SMART" id="SM00252">
    <property type="entry name" value="SH2"/>
    <property type="match status" value="1"/>
</dbReference>
<dbReference type="HOGENOM" id="CLU_1220645_0_0_1"/>
<feature type="domain" description="SH2" evidence="2">
    <location>
        <begin position="121"/>
        <end position="215"/>
    </location>
</feature>
<name>G0NSH3_CAEBE</name>
<dbReference type="Gene3D" id="3.30.505.10">
    <property type="entry name" value="SH2 domain"/>
    <property type="match status" value="1"/>
</dbReference>
<sequence>MTILIQRRRFSALLDSFRNWTSSIKDKQYRSLSTGDLVSPTSKPSQFEPDFVEMEFGSTPTTSSLPAHFDDCDLVPMEFTKNGVKLIPQGSKKAQKVQKRCASSEELCNGNIDDFHKRQSWFFMNVDVKSSERILMSDGLKEGSFLVSFFRGKYMLSVWKNGKMEHLVIRHYLKKNGKLAFQLDIDRSFKNLVDLTDYYTKNKSYVLTKKLSNGVSRPRKSLPTLQDNRSQA</sequence>
<dbReference type="OMA" id="PAHFDDC"/>
<evidence type="ECO:0000313" key="4">
    <source>
        <dbReference type="Proteomes" id="UP000008068"/>
    </source>
</evidence>
<keyword evidence="4" id="KW-1185">Reference proteome</keyword>
<organism evidence="4">
    <name type="scientific">Caenorhabditis brenneri</name>
    <name type="common">Nematode worm</name>
    <dbReference type="NCBI Taxonomy" id="135651"/>
    <lineage>
        <taxon>Eukaryota</taxon>
        <taxon>Metazoa</taxon>
        <taxon>Ecdysozoa</taxon>
        <taxon>Nematoda</taxon>
        <taxon>Chromadorea</taxon>
        <taxon>Rhabditida</taxon>
        <taxon>Rhabditina</taxon>
        <taxon>Rhabditomorpha</taxon>
        <taxon>Rhabditoidea</taxon>
        <taxon>Rhabditidae</taxon>
        <taxon>Peloderinae</taxon>
        <taxon>Caenorhabditis</taxon>
    </lineage>
</organism>
<evidence type="ECO:0000313" key="3">
    <source>
        <dbReference type="EMBL" id="EGT36801.1"/>
    </source>
</evidence>
<reference evidence="4" key="1">
    <citation type="submission" date="2011-07" db="EMBL/GenBank/DDBJ databases">
        <authorList>
            <consortium name="Caenorhabditis brenneri Sequencing and Analysis Consortium"/>
            <person name="Wilson R.K."/>
        </authorList>
    </citation>
    <scope>NUCLEOTIDE SEQUENCE [LARGE SCALE GENOMIC DNA]</scope>
    <source>
        <strain evidence="4">PB2801</strain>
    </source>
</reference>
<dbReference type="eggNOG" id="KOG3751">
    <property type="taxonomic scope" value="Eukaryota"/>
</dbReference>
<dbReference type="FunCoup" id="G0NSH3">
    <property type="interactions" value="302"/>
</dbReference>